<gene>
    <name evidence="2" type="ORF">F7725_013968</name>
</gene>
<dbReference type="PANTHER" id="PTHR13120">
    <property type="entry name" value="PHD FINGER-LIKE DOMAIN-CONTAINING PROTEIN 5A"/>
    <property type="match status" value="1"/>
</dbReference>
<proteinExistence type="inferred from homology"/>
<dbReference type="EMBL" id="JAAKFY010000008">
    <property type="protein sequence ID" value="KAF3853280.1"/>
    <property type="molecule type" value="Genomic_DNA"/>
</dbReference>
<evidence type="ECO:0008006" key="4">
    <source>
        <dbReference type="Google" id="ProtNLM"/>
    </source>
</evidence>
<evidence type="ECO:0000313" key="2">
    <source>
        <dbReference type="EMBL" id="KAF3853280.1"/>
    </source>
</evidence>
<dbReference type="Proteomes" id="UP000518266">
    <property type="component" value="Unassembled WGS sequence"/>
</dbReference>
<dbReference type="OrthoDB" id="10248186at2759"/>
<comment type="caution">
    <text evidence="2">The sequence shown here is derived from an EMBL/GenBank/DDBJ whole genome shotgun (WGS) entry which is preliminary data.</text>
</comment>
<name>A0A7J5YV11_DISMA</name>
<dbReference type="AlphaFoldDB" id="A0A7J5YV11"/>
<dbReference type="Pfam" id="PF03660">
    <property type="entry name" value="PHF5"/>
    <property type="match status" value="1"/>
</dbReference>
<dbReference type="InterPro" id="IPR005345">
    <property type="entry name" value="PHF5"/>
</dbReference>
<protein>
    <recommendedName>
        <fullName evidence="4">PHD finger-like domain-containing protein 5A</fullName>
    </recommendedName>
</protein>
<dbReference type="GO" id="GO:0000398">
    <property type="term" value="P:mRNA splicing, via spliceosome"/>
    <property type="evidence" value="ECO:0007669"/>
    <property type="project" value="InterPro"/>
</dbReference>
<accession>A0A7J5YV11</accession>
<comment type="similarity">
    <text evidence="1">Belongs to the PHF5 family.</text>
</comment>
<keyword evidence="3" id="KW-1185">Reference proteome</keyword>
<evidence type="ECO:0000313" key="3">
    <source>
        <dbReference type="Proteomes" id="UP000518266"/>
    </source>
</evidence>
<sequence length="235" mass="25843">MVRRALELPGDSCHDVDSVCSSDSDADGAESTAVWCVGICADEHHSWILLPSGLGLDQGSQWMVEGTATLGRPLLMNCSMAIWAVASCMATRSGRRRRYPLGGSNEKSPHSVPRSKVEVEPAALSLRFLRFPTMAKHHPDLIFCRKQAGVGDGKCVICDSYVRPCTLVRICDECNYGSYQGRCVICGGPGVSDAYYCKECTIQEKDRDGCPKIVNLGSSKTDLFYERKKYGFKKR</sequence>
<evidence type="ECO:0000256" key="1">
    <source>
        <dbReference type="ARBA" id="ARBA00008626"/>
    </source>
</evidence>
<organism evidence="2 3">
    <name type="scientific">Dissostichus mawsoni</name>
    <name type="common">Antarctic cod</name>
    <dbReference type="NCBI Taxonomy" id="36200"/>
    <lineage>
        <taxon>Eukaryota</taxon>
        <taxon>Metazoa</taxon>
        <taxon>Chordata</taxon>
        <taxon>Craniata</taxon>
        <taxon>Vertebrata</taxon>
        <taxon>Euteleostomi</taxon>
        <taxon>Actinopterygii</taxon>
        <taxon>Neopterygii</taxon>
        <taxon>Teleostei</taxon>
        <taxon>Neoteleostei</taxon>
        <taxon>Acanthomorphata</taxon>
        <taxon>Eupercaria</taxon>
        <taxon>Perciformes</taxon>
        <taxon>Notothenioidei</taxon>
        <taxon>Nototheniidae</taxon>
        <taxon>Dissostichus</taxon>
    </lineage>
</organism>
<reference evidence="2 3" key="1">
    <citation type="submission" date="2020-03" db="EMBL/GenBank/DDBJ databases">
        <title>Dissostichus mawsoni Genome sequencing and assembly.</title>
        <authorList>
            <person name="Park H."/>
        </authorList>
    </citation>
    <scope>NUCLEOTIDE SEQUENCE [LARGE SCALE GENOMIC DNA]</scope>
    <source>
        <strain evidence="2">DM0001</strain>
        <tissue evidence="2">Muscle</tissue>
    </source>
</reference>